<dbReference type="EMBL" id="CP031778">
    <property type="protein sequence ID" value="QDZ77793.1"/>
    <property type="molecule type" value="Genomic_DNA"/>
</dbReference>
<gene>
    <name evidence="1" type="ORF">D0437_31610</name>
</gene>
<evidence type="ECO:0000313" key="2">
    <source>
        <dbReference type="Proteomes" id="UP000321735"/>
    </source>
</evidence>
<protein>
    <submittedName>
        <fullName evidence="1">Uncharacterized protein</fullName>
    </submittedName>
</protein>
<proteinExistence type="predicted"/>
<sequence>MKVLEKKIKKMMMDLKYLMNHGEVDMDIADVRYQKMLFVALEATGKDYTLHLHEQDKSFLSVSLV</sequence>
<dbReference type="AlphaFoldDB" id="A0A9X7M301"/>
<dbReference type="RefSeq" id="WP_244305983.1">
    <property type="nucleotide sequence ID" value="NZ_CP031778.1"/>
</dbReference>
<name>A0A9X7M301_BACCE</name>
<organism evidence="1 2">
    <name type="scientific">Bacillus cereus</name>
    <dbReference type="NCBI Taxonomy" id="1396"/>
    <lineage>
        <taxon>Bacteria</taxon>
        <taxon>Bacillati</taxon>
        <taxon>Bacillota</taxon>
        <taxon>Bacilli</taxon>
        <taxon>Bacillales</taxon>
        <taxon>Bacillaceae</taxon>
        <taxon>Bacillus</taxon>
        <taxon>Bacillus cereus group</taxon>
    </lineage>
</organism>
<dbReference type="Proteomes" id="UP000321735">
    <property type="component" value="Chromosome"/>
</dbReference>
<evidence type="ECO:0000313" key="1">
    <source>
        <dbReference type="EMBL" id="QDZ77793.1"/>
    </source>
</evidence>
<reference evidence="1 2" key="1">
    <citation type="journal article" date="2019" name="Ecotoxicol. Environ. Saf.">
        <title>Microbial characterization of heavy metal resistant bacterial strains isolated from an electroplating wastewater treatment plant.</title>
        <authorList>
            <person name="Cai X."/>
            <person name="Zheng X."/>
            <person name="Zhang D."/>
            <person name="Iqbal W."/>
            <person name="Liu C."/>
            <person name="Yang B."/>
            <person name="Zhao X."/>
            <person name="Lu X."/>
            <person name="Mao Y."/>
        </authorList>
    </citation>
    <scope>NUCLEOTIDE SEQUENCE [LARGE SCALE GENOMIC DNA]</scope>
    <source>
        <strain evidence="1 2">Co1-1</strain>
    </source>
</reference>
<accession>A0A9X7M301</accession>